<dbReference type="PANTHER" id="PTHR23095">
    <property type="entry name" value="PARANEOPLASTIC ANTIGEN"/>
    <property type="match status" value="1"/>
</dbReference>
<evidence type="ECO:0000256" key="1">
    <source>
        <dbReference type="PROSITE-ProRule" id="PRU00047"/>
    </source>
</evidence>
<keyword evidence="1" id="KW-0479">Metal-binding</keyword>
<dbReference type="GO" id="GO:0003676">
    <property type="term" value="F:nucleic acid binding"/>
    <property type="evidence" value="ECO:0007669"/>
    <property type="project" value="InterPro"/>
</dbReference>
<accession>A0AAW1FEG1</accession>
<comment type="caution">
    <text evidence="4">The sequence shown here is derived from an EMBL/GenBank/DDBJ whole genome shotgun (WGS) entry which is preliminary data.</text>
</comment>
<keyword evidence="1" id="KW-0862">Zinc</keyword>
<protein>
    <recommendedName>
        <fullName evidence="3">CCHC-type domain-containing protein</fullName>
    </recommendedName>
</protein>
<name>A0AAW1FEG1_ZOAVI</name>
<gene>
    <name evidence="4" type="ORF">VZT92_008451</name>
</gene>
<dbReference type="InterPro" id="IPR048270">
    <property type="entry name" value="PNMA_C"/>
</dbReference>
<dbReference type="InterPro" id="IPR026523">
    <property type="entry name" value="PNMA"/>
</dbReference>
<organism evidence="4 5">
    <name type="scientific">Zoarces viviparus</name>
    <name type="common">Viviparous eelpout</name>
    <name type="synonym">Blennius viviparus</name>
    <dbReference type="NCBI Taxonomy" id="48416"/>
    <lineage>
        <taxon>Eukaryota</taxon>
        <taxon>Metazoa</taxon>
        <taxon>Chordata</taxon>
        <taxon>Craniata</taxon>
        <taxon>Vertebrata</taxon>
        <taxon>Euteleostomi</taxon>
        <taxon>Actinopterygii</taxon>
        <taxon>Neopterygii</taxon>
        <taxon>Teleostei</taxon>
        <taxon>Neoteleostei</taxon>
        <taxon>Acanthomorphata</taxon>
        <taxon>Eupercaria</taxon>
        <taxon>Perciformes</taxon>
        <taxon>Cottioidei</taxon>
        <taxon>Zoarcales</taxon>
        <taxon>Zoarcidae</taxon>
        <taxon>Zoarcinae</taxon>
        <taxon>Zoarces</taxon>
    </lineage>
</organism>
<dbReference type="AlphaFoldDB" id="A0AAW1FEG1"/>
<evidence type="ECO:0000259" key="3">
    <source>
        <dbReference type="PROSITE" id="PS50158"/>
    </source>
</evidence>
<dbReference type="PANTHER" id="PTHR23095:SF17">
    <property type="entry name" value="PARANEOPLASTIC ANTIGEN MA1"/>
    <property type="match status" value="1"/>
</dbReference>
<reference evidence="4 5" key="1">
    <citation type="journal article" date="2024" name="Genome Biol. Evol.">
        <title>Chromosome-level genome assembly of the viviparous eelpout Zoarces viviparus.</title>
        <authorList>
            <person name="Fuhrmann N."/>
            <person name="Brasseur M.V."/>
            <person name="Bakowski C.E."/>
            <person name="Podsiadlowski L."/>
            <person name="Prost S."/>
            <person name="Krehenwinkel H."/>
            <person name="Mayer C."/>
        </authorList>
    </citation>
    <scope>NUCLEOTIDE SEQUENCE [LARGE SCALE GENOMIC DNA]</scope>
    <source>
        <strain evidence="4">NO-MEL_2022_Ind0_liver</strain>
    </source>
</reference>
<dbReference type="Proteomes" id="UP001488805">
    <property type="component" value="Unassembled WGS sequence"/>
</dbReference>
<evidence type="ECO:0000256" key="2">
    <source>
        <dbReference type="SAM" id="MobiDB-lite"/>
    </source>
</evidence>
<dbReference type="EMBL" id="JBCEZU010000067">
    <property type="protein sequence ID" value="KAK9533327.1"/>
    <property type="molecule type" value="Genomic_DNA"/>
</dbReference>
<evidence type="ECO:0000313" key="5">
    <source>
        <dbReference type="Proteomes" id="UP001488805"/>
    </source>
</evidence>
<dbReference type="InterPro" id="IPR001878">
    <property type="entry name" value="Znf_CCHC"/>
</dbReference>
<feature type="region of interest" description="Disordered" evidence="2">
    <location>
        <begin position="300"/>
        <end position="325"/>
    </location>
</feature>
<dbReference type="Pfam" id="PF14893">
    <property type="entry name" value="PNMA"/>
    <property type="match status" value="1"/>
</dbReference>
<keyword evidence="1" id="KW-0863">Zinc-finger</keyword>
<keyword evidence="5" id="KW-1185">Reference proteome</keyword>
<sequence>MTKVDIPEQLAAGDGLGLWVVNVSETQHGHVPGEIEGFQSKLLSFLANEGKTIADVKGLLSPTSAPITALDLNTQLVNAISSLVEKCQVTPADGPGYRKLRLFSGVKPTPLGEEEYDSWAEQTTHMLETAFGTTDSAADLMVKFRQTFQQGGEKLSAYLLRLDKLLHGVYRKGGIEVADMNQVRIEQVARGALSNDLAAIRIRLTYKLKPPPSFTELLRDVREEEEMLLERSSVKTVAVGSRVECSTASVVPVQPASGPPPVSVTPDSDPAIESLRKDLQGLKNDVARLLSASVAASESATQHVAQSHHQKPSGNAYAHGKERSPKPQYRADVFCYRCGEDGHFQRESENPENLRKVNQRLLKTRQPAGNFPGAQ</sequence>
<evidence type="ECO:0000313" key="4">
    <source>
        <dbReference type="EMBL" id="KAK9533327.1"/>
    </source>
</evidence>
<dbReference type="PROSITE" id="PS50158">
    <property type="entry name" value="ZF_CCHC"/>
    <property type="match status" value="1"/>
</dbReference>
<dbReference type="GO" id="GO:0008270">
    <property type="term" value="F:zinc ion binding"/>
    <property type="evidence" value="ECO:0007669"/>
    <property type="project" value="UniProtKB-KW"/>
</dbReference>
<feature type="region of interest" description="Disordered" evidence="2">
    <location>
        <begin position="250"/>
        <end position="270"/>
    </location>
</feature>
<proteinExistence type="predicted"/>
<feature type="domain" description="CCHC-type" evidence="3">
    <location>
        <begin position="335"/>
        <end position="347"/>
    </location>
</feature>